<feature type="signal peptide" evidence="1">
    <location>
        <begin position="1"/>
        <end position="26"/>
    </location>
</feature>
<proteinExistence type="predicted"/>
<evidence type="ECO:0008006" key="4">
    <source>
        <dbReference type="Google" id="ProtNLM"/>
    </source>
</evidence>
<keyword evidence="3" id="KW-1185">Reference proteome</keyword>
<dbReference type="RefSeq" id="XP_004343959.1">
    <property type="nucleotide sequence ID" value="XM_004343909.1"/>
</dbReference>
<name>L8H7W1_ACACF</name>
<dbReference type="VEuPathDB" id="AmoebaDB:ACA1_052470"/>
<dbReference type="Proteomes" id="UP000011083">
    <property type="component" value="Unassembled WGS sequence"/>
</dbReference>
<protein>
    <recommendedName>
        <fullName evidence="4">Pectate lyase superfamily protein domain-containing protein</fullName>
    </recommendedName>
</protein>
<organism evidence="2 3">
    <name type="scientific">Acanthamoeba castellanii (strain ATCC 30010 / Neff)</name>
    <dbReference type="NCBI Taxonomy" id="1257118"/>
    <lineage>
        <taxon>Eukaryota</taxon>
        <taxon>Amoebozoa</taxon>
        <taxon>Discosea</taxon>
        <taxon>Longamoebia</taxon>
        <taxon>Centramoebida</taxon>
        <taxon>Acanthamoebidae</taxon>
        <taxon>Acanthamoeba</taxon>
    </lineage>
</organism>
<dbReference type="EMBL" id="KB007909">
    <property type="protein sequence ID" value="ELR20556.1"/>
    <property type="molecule type" value="Genomic_DNA"/>
</dbReference>
<gene>
    <name evidence="2" type="ORF">ACA1_052470</name>
</gene>
<evidence type="ECO:0000256" key="1">
    <source>
        <dbReference type="SAM" id="SignalP"/>
    </source>
</evidence>
<accession>L8H7W1</accession>
<dbReference type="KEGG" id="acan:ACA1_052470"/>
<evidence type="ECO:0000313" key="3">
    <source>
        <dbReference type="Proteomes" id="UP000011083"/>
    </source>
</evidence>
<feature type="chain" id="PRO_5003990991" description="Pectate lyase superfamily protein domain-containing protein" evidence="1">
    <location>
        <begin position="27"/>
        <end position="364"/>
    </location>
</feature>
<dbReference type="AlphaFoldDB" id="L8H7W1"/>
<dbReference type="GeneID" id="14921421"/>
<reference evidence="2 3" key="1">
    <citation type="journal article" date="2013" name="Genome Biol.">
        <title>Genome of Acanthamoeba castellanii highlights extensive lateral gene transfer and early evolution of tyrosine kinase signaling.</title>
        <authorList>
            <person name="Clarke M."/>
            <person name="Lohan A.J."/>
            <person name="Liu B."/>
            <person name="Lagkouvardos I."/>
            <person name="Roy S."/>
            <person name="Zafar N."/>
            <person name="Bertelli C."/>
            <person name="Schilde C."/>
            <person name="Kianianmomeni A."/>
            <person name="Burglin T.R."/>
            <person name="Frech C."/>
            <person name="Turcotte B."/>
            <person name="Kopec K.O."/>
            <person name="Synnott J.M."/>
            <person name="Choo C."/>
            <person name="Paponov I."/>
            <person name="Finkler A."/>
            <person name="Soon Heng Tan C."/>
            <person name="Hutchins A.P."/>
            <person name="Weinmeier T."/>
            <person name="Rattei T."/>
            <person name="Chu J.S."/>
            <person name="Gimenez G."/>
            <person name="Irimia M."/>
            <person name="Rigden D.J."/>
            <person name="Fitzpatrick D.A."/>
            <person name="Lorenzo-Morales J."/>
            <person name="Bateman A."/>
            <person name="Chiu C.H."/>
            <person name="Tang P."/>
            <person name="Hegemann P."/>
            <person name="Fromm H."/>
            <person name="Raoult D."/>
            <person name="Greub G."/>
            <person name="Miranda-Saavedra D."/>
            <person name="Chen N."/>
            <person name="Nash P."/>
            <person name="Ginger M.L."/>
            <person name="Horn M."/>
            <person name="Schaap P."/>
            <person name="Caler L."/>
            <person name="Loftus B."/>
        </authorList>
    </citation>
    <scope>NUCLEOTIDE SEQUENCE [LARGE SCALE GENOMIC DNA]</scope>
    <source>
        <strain evidence="2 3">Neff</strain>
    </source>
</reference>
<sequence>MRTFHYTLGLGLALALLLVAALTVQAQSGVPGTVLLDDYPGATDDDKLTAALADVKTKTYIPAILLSGRTYTFTKTQTRVNLNVGTGVNSWFVGTATTYDVYIARIGFASSNGNSQFWHHPLSAGTIYASTFETLGFFGFKYVFGNPTEKCAITQVNFVGQWTAVPSLDTAFTLGGSDNELWTSGYLNIGGGSRTNGRYLLRFESLSKTNVGPIYVTAHNGWSGLLVTGSDSNGPGLVINGARFEGMNANDPSSGAVVVQKGGKTIYRDVWIAYGMTNPTANGHTPVDQGMIMHTGGEALWDGINYDRATGVSQAVPLIYASGGKVRVRNTFTAAKGGVWTALPIVKRAGSAVYNLDDTVTETI</sequence>
<keyword evidence="1" id="KW-0732">Signal</keyword>
<evidence type="ECO:0000313" key="2">
    <source>
        <dbReference type="EMBL" id="ELR20556.1"/>
    </source>
</evidence>